<organism evidence="8">
    <name type="scientific">Micromonas pusilla</name>
    <name type="common">Picoplanktonic green alga</name>
    <name type="synonym">Chromulina pusilla</name>
    <dbReference type="NCBI Taxonomy" id="38833"/>
    <lineage>
        <taxon>Eukaryota</taxon>
        <taxon>Viridiplantae</taxon>
        <taxon>Chlorophyta</taxon>
        <taxon>Mamiellophyceae</taxon>
        <taxon>Mamiellales</taxon>
        <taxon>Mamiellaceae</taxon>
        <taxon>Micromonas</taxon>
    </lineage>
</organism>
<dbReference type="AlphaFoldDB" id="A0A6U0MDK2"/>
<reference evidence="8" key="1">
    <citation type="submission" date="2021-01" db="EMBL/GenBank/DDBJ databases">
        <authorList>
            <person name="Corre E."/>
            <person name="Pelletier E."/>
            <person name="Niang G."/>
            <person name="Scheremetjew M."/>
            <person name="Finn R."/>
            <person name="Kale V."/>
            <person name="Holt S."/>
            <person name="Cochrane G."/>
            <person name="Meng A."/>
            <person name="Brown T."/>
            <person name="Cohen L."/>
        </authorList>
    </citation>
    <scope>NUCLEOTIDE SEQUENCE</scope>
    <source>
        <strain evidence="8">CCMP1723</strain>
    </source>
</reference>
<evidence type="ECO:0000313" key="3">
    <source>
        <dbReference type="EMBL" id="CAD8512933.1"/>
    </source>
</evidence>
<evidence type="ECO:0000313" key="7">
    <source>
        <dbReference type="EMBL" id="CAD8512938.1"/>
    </source>
</evidence>
<evidence type="ECO:0000313" key="6">
    <source>
        <dbReference type="EMBL" id="CAD8512937.1"/>
    </source>
</evidence>
<dbReference type="EMBL" id="HBEQ01000463">
    <property type="protein sequence ID" value="CAD8512938.1"/>
    <property type="molecule type" value="Transcribed_RNA"/>
</dbReference>
<evidence type="ECO:0000313" key="4">
    <source>
        <dbReference type="EMBL" id="CAD8512934.1"/>
    </source>
</evidence>
<evidence type="ECO:0000313" key="2">
    <source>
        <dbReference type="EMBL" id="CAD8512932.1"/>
    </source>
</evidence>
<dbReference type="EMBL" id="HBEQ01000462">
    <property type="protein sequence ID" value="CAD8512937.1"/>
    <property type="molecule type" value="Transcribed_RNA"/>
</dbReference>
<dbReference type="EMBL" id="HBEQ01000457">
    <property type="protein sequence ID" value="CAD8512932.1"/>
    <property type="molecule type" value="Transcribed_RNA"/>
</dbReference>
<evidence type="ECO:0000313" key="5">
    <source>
        <dbReference type="EMBL" id="CAD8512936.1"/>
    </source>
</evidence>
<dbReference type="EMBL" id="HBEQ01000461">
    <property type="protein sequence ID" value="CAD8512936.1"/>
    <property type="molecule type" value="Transcribed_RNA"/>
</dbReference>
<evidence type="ECO:0000313" key="8">
    <source>
        <dbReference type="EMBL" id="CAD8512939.1"/>
    </source>
</evidence>
<name>A0A6U0MDK2_MICPS</name>
<proteinExistence type="predicted"/>
<dbReference type="EMBL" id="HBEQ01000464">
    <property type="protein sequence ID" value="CAD8512939.1"/>
    <property type="molecule type" value="Transcribed_RNA"/>
</dbReference>
<sequence length="122" mass="14483">MESCISDMIGSFAKIWVGFNYTFETADVDLTVVDKEVIDIEKLDRPFFLQLDPTYSGRSEGHAQFLMRRRLLGKSPALYFHDRLNRNRRLLLKRRNRQFMRNPALLLNVCFQQIKMGFKYTI</sequence>
<gene>
    <name evidence="1" type="ORF">MCOM1403_LOCUS356</name>
    <name evidence="2" type="ORF">MCOM1403_LOCUS357</name>
    <name evidence="3" type="ORF">MCOM1403_LOCUS358</name>
    <name evidence="4" type="ORF">MCOM1403_LOCUS359</name>
    <name evidence="5" type="ORF">MCOM1403_LOCUS361</name>
    <name evidence="6" type="ORF">MCOM1403_LOCUS362</name>
    <name evidence="7" type="ORF">MCOM1403_LOCUS363</name>
    <name evidence="8" type="ORF">MCOM1403_LOCUS364</name>
</gene>
<evidence type="ECO:0000313" key="1">
    <source>
        <dbReference type="EMBL" id="CAD8512931.1"/>
    </source>
</evidence>
<dbReference type="EMBL" id="HBEQ01000456">
    <property type="protein sequence ID" value="CAD8512931.1"/>
    <property type="molecule type" value="Transcribed_RNA"/>
</dbReference>
<dbReference type="EMBL" id="HBEQ01000458">
    <property type="protein sequence ID" value="CAD8512933.1"/>
    <property type="molecule type" value="Transcribed_RNA"/>
</dbReference>
<accession>A0A6U0MDK2</accession>
<protein>
    <submittedName>
        <fullName evidence="8">Uncharacterized protein</fullName>
    </submittedName>
</protein>
<dbReference type="EMBL" id="HBEQ01000459">
    <property type="protein sequence ID" value="CAD8512934.1"/>
    <property type="molecule type" value="Transcribed_RNA"/>
</dbReference>